<dbReference type="SUPFAM" id="SSF47384">
    <property type="entry name" value="Homodimeric domain of signal transducing histidine kinase"/>
    <property type="match status" value="1"/>
</dbReference>
<dbReference type="InterPro" id="IPR011006">
    <property type="entry name" value="CheY-like_superfamily"/>
</dbReference>
<feature type="region of interest" description="Disordered" evidence="5">
    <location>
        <begin position="987"/>
        <end position="1050"/>
    </location>
</feature>
<dbReference type="InterPro" id="IPR005467">
    <property type="entry name" value="His_kinase_dom"/>
</dbReference>
<protein>
    <submittedName>
        <fullName evidence="8">Uncharacterized protein</fullName>
    </submittedName>
</protein>
<dbReference type="Pfam" id="PF00072">
    <property type="entry name" value="Response_reg"/>
    <property type="match status" value="1"/>
</dbReference>
<dbReference type="SMART" id="SM00448">
    <property type="entry name" value="REC"/>
    <property type="match status" value="1"/>
</dbReference>
<evidence type="ECO:0000256" key="4">
    <source>
        <dbReference type="SAM" id="Coils"/>
    </source>
</evidence>
<dbReference type="EMBL" id="JAEPRA010000014">
    <property type="protein sequence ID" value="KAG2176064.1"/>
    <property type="molecule type" value="Genomic_DNA"/>
</dbReference>
<dbReference type="PROSITE" id="PS50110">
    <property type="entry name" value="RESPONSE_REGULATORY"/>
    <property type="match status" value="1"/>
</dbReference>
<organism evidence="8 9">
    <name type="scientific">Umbelopsis vinacea</name>
    <dbReference type="NCBI Taxonomy" id="44442"/>
    <lineage>
        <taxon>Eukaryota</taxon>
        <taxon>Fungi</taxon>
        <taxon>Fungi incertae sedis</taxon>
        <taxon>Mucoromycota</taxon>
        <taxon>Mucoromycotina</taxon>
        <taxon>Umbelopsidomycetes</taxon>
        <taxon>Umbelopsidales</taxon>
        <taxon>Umbelopsidaceae</taxon>
        <taxon>Umbelopsis</taxon>
    </lineage>
</organism>
<dbReference type="PROSITE" id="PS50109">
    <property type="entry name" value="HIS_KIN"/>
    <property type="match status" value="1"/>
</dbReference>
<feature type="compositionally biased region" description="Polar residues" evidence="5">
    <location>
        <begin position="707"/>
        <end position="732"/>
    </location>
</feature>
<dbReference type="Proteomes" id="UP000612746">
    <property type="component" value="Unassembled WGS sequence"/>
</dbReference>
<dbReference type="OrthoDB" id="10266508at2759"/>
<feature type="modified residue" description="4-aspartylphosphate" evidence="3">
    <location>
        <position position="911"/>
    </location>
</feature>
<gene>
    <name evidence="8" type="ORF">INT44_000543</name>
</gene>
<feature type="compositionally biased region" description="Polar residues" evidence="5">
    <location>
        <begin position="822"/>
        <end position="834"/>
    </location>
</feature>
<keyword evidence="9" id="KW-1185">Reference proteome</keyword>
<feature type="domain" description="Response regulatory" evidence="7">
    <location>
        <begin position="861"/>
        <end position="986"/>
    </location>
</feature>
<proteinExistence type="predicted"/>
<dbReference type="SMART" id="SM00388">
    <property type="entry name" value="HisKA"/>
    <property type="match status" value="1"/>
</dbReference>
<dbReference type="CDD" id="cd17546">
    <property type="entry name" value="REC_hyHK_CKI1_RcsC-like"/>
    <property type="match status" value="1"/>
</dbReference>
<dbReference type="Gene3D" id="1.10.287.130">
    <property type="match status" value="1"/>
</dbReference>
<dbReference type="CDD" id="cd16922">
    <property type="entry name" value="HATPase_EvgS-ArcB-TorS-like"/>
    <property type="match status" value="1"/>
</dbReference>
<feature type="region of interest" description="Disordered" evidence="5">
    <location>
        <begin position="586"/>
        <end position="643"/>
    </location>
</feature>
<evidence type="ECO:0000313" key="9">
    <source>
        <dbReference type="Proteomes" id="UP000612746"/>
    </source>
</evidence>
<name>A0A8H7UE30_9FUNG</name>
<feature type="region of interest" description="Disordered" evidence="5">
    <location>
        <begin position="1"/>
        <end position="20"/>
    </location>
</feature>
<evidence type="ECO:0000313" key="8">
    <source>
        <dbReference type="EMBL" id="KAG2176064.1"/>
    </source>
</evidence>
<keyword evidence="2" id="KW-0902">Two-component regulatory system</keyword>
<dbReference type="PRINTS" id="PR00344">
    <property type="entry name" value="BCTRLSENSOR"/>
</dbReference>
<dbReference type="InterPro" id="IPR003661">
    <property type="entry name" value="HisK_dim/P_dom"/>
</dbReference>
<dbReference type="PANTHER" id="PTHR45339">
    <property type="entry name" value="HYBRID SIGNAL TRANSDUCTION HISTIDINE KINASE J"/>
    <property type="match status" value="1"/>
</dbReference>
<dbReference type="SMART" id="SM00387">
    <property type="entry name" value="HATPase_c"/>
    <property type="match status" value="1"/>
</dbReference>
<comment type="caution">
    <text evidence="8">The sequence shown here is derived from an EMBL/GenBank/DDBJ whole genome shotgun (WGS) entry which is preliminary data.</text>
</comment>
<dbReference type="Pfam" id="PF00512">
    <property type="entry name" value="HisKA"/>
    <property type="match status" value="1"/>
</dbReference>
<accession>A0A8H7UE30</accession>
<feature type="domain" description="Histidine kinase" evidence="6">
    <location>
        <begin position="241"/>
        <end position="583"/>
    </location>
</feature>
<evidence type="ECO:0000259" key="7">
    <source>
        <dbReference type="PROSITE" id="PS50110"/>
    </source>
</evidence>
<dbReference type="Gene3D" id="3.40.50.2300">
    <property type="match status" value="1"/>
</dbReference>
<dbReference type="Pfam" id="PF02518">
    <property type="entry name" value="HATPase_c"/>
    <property type="match status" value="2"/>
</dbReference>
<dbReference type="InterPro" id="IPR036890">
    <property type="entry name" value="HATPase_C_sf"/>
</dbReference>
<sequence length="1050" mass="114817">MKSASHAIQHQDNPLTIPQTKTPLYQDLSPQIQQLYTNTFSDVGLRFLHLLASEITSITSCRSVFVHEILSYEEYKESDLYRKENTFSEDDKLMVIRALHVNPKDAITLSDPLKTLLRLEGTPHQHAIQYGQQIILQDLAISYPAYKGFQSMVAVGLPITPSEEFPVSTPPTPSNECIGVIGILHDKPITSQDAHHTLKLLEAVKLRTGRELERLREEERLMSTREAAKQDAENKIKFLADMSHEIRTPMNAVIALTDLLLQERDTLSEEQTEHLEVIQTSGHHLLTVINDILDISKLNHDPKLKLEKRKFSLRKCVKGERDVPSLLSLVTTPLTSPALDSLNMARHQATTNLQNKIVHLIECPPDVEDSSSLKQVLSRVTKESANSPLPRVMKGKTLLPLVWKIERDVPDILIGDSMRLTQIVLNLCSNAVKFTKEGHIEVNIKRYVPNAVQTNTTTMSSMTGKPMYEAKIENIRSRAVRESTAQMAKQANPSQEGTDAGVDQTVILEISVRDTGIGIPSDRLPKLFKSFSQIDISTARRYGGTGLGLAISSTLVNHMGGGLWVESEEGVGSRFALTIPIAVAAHQPDTPGNRSSDGWTPLTSPPSPCSTSSEGTSGTQSLNTDGSQEFTSPASGCLSPSPNAAQGYFSQPVAHTVRPASPAVSLAQTLQSGHRQAVVPPLTWPVSQPPPSSFHLGIQANTKHPSVATNVESNSKPLPSGSRSPATSTKSEPTVPISKLGVPSTGPSAAYISVGLKPPTGDARTTTTGSGYVPSLSSSPPRKTAGEPSHAKPFDESHHSDSSSSTAPRSSNSLLTSTATSGGQVASHNRSSRASVAKQHHHQRRGGNVNEENLAISFPIKILLAEDNVLNQKIAISILKRLGYTGVEIANNGREVLDAMRRSRFDLIFMDLYMPEMDGLEVTKSIISARHSPNTELNNVHDVYIIALTASASMQDRQICIEAGMNDFISKPFTMLEMKQSLKKCMYRQRKKRRKQQQARQGAANHQADKQSDGEEEEEDDDEEDVATNNNDPMLGVEGASYQGLIRGRT</sequence>
<evidence type="ECO:0000256" key="5">
    <source>
        <dbReference type="SAM" id="MobiDB-lite"/>
    </source>
</evidence>
<reference evidence="8" key="1">
    <citation type="submission" date="2020-12" db="EMBL/GenBank/DDBJ databases">
        <title>Metabolic potential, ecology and presence of endohyphal bacteria is reflected in genomic diversity of Mucoromycotina.</title>
        <authorList>
            <person name="Muszewska A."/>
            <person name="Okrasinska A."/>
            <person name="Steczkiewicz K."/>
            <person name="Drgas O."/>
            <person name="Orlowska M."/>
            <person name="Perlinska-Lenart U."/>
            <person name="Aleksandrzak-Piekarczyk T."/>
            <person name="Szatraj K."/>
            <person name="Zielenkiewicz U."/>
            <person name="Pilsyk S."/>
            <person name="Malc E."/>
            <person name="Mieczkowski P."/>
            <person name="Kruszewska J.S."/>
            <person name="Biernat P."/>
            <person name="Pawlowska J."/>
        </authorList>
    </citation>
    <scope>NUCLEOTIDE SEQUENCE</scope>
    <source>
        <strain evidence="8">WA0000051536</strain>
    </source>
</reference>
<dbReference type="InterPro" id="IPR036097">
    <property type="entry name" value="HisK_dim/P_sf"/>
</dbReference>
<dbReference type="Gene3D" id="3.30.565.10">
    <property type="entry name" value="Histidine kinase-like ATPase, C-terminal domain"/>
    <property type="match status" value="1"/>
</dbReference>
<dbReference type="InterPro" id="IPR003594">
    <property type="entry name" value="HATPase_dom"/>
</dbReference>
<feature type="compositionally biased region" description="Basic residues" evidence="5">
    <location>
        <begin position="987"/>
        <end position="997"/>
    </location>
</feature>
<feature type="compositionally biased region" description="Polar residues" evidence="5">
    <location>
        <begin position="622"/>
        <end position="643"/>
    </location>
</feature>
<feature type="region of interest" description="Disordered" evidence="5">
    <location>
        <begin position="707"/>
        <end position="850"/>
    </location>
</feature>
<dbReference type="SUPFAM" id="SSF52172">
    <property type="entry name" value="CheY-like"/>
    <property type="match status" value="1"/>
</dbReference>
<dbReference type="SUPFAM" id="SSF55874">
    <property type="entry name" value="ATPase domain of HSP90 chaperone/DNA topoisomerase II/histidine kinase"/>
    <property type="match status" value="1"/>
</dbReference>
<evidence type="ECO:0000256" key="2">
    <source>
        <dbReference type="ARBA" id="ARBA00023012"/>
    </source>
</evidence>
<evidence type="ECO:0000256" key="3">
    <source>
        <dbReference type="PROSITE-ProRule" id="PRU00169"/>
    </source>
</evidence>
<feature type="coiled-coil region" evidence="4">
    <location>
        <begin position="198"/>
        <end position="235"/>
    </location>
</feature>
<keyword evidence="4" id="KW-0175">Coiled coil</keyword>
<dbReference type="InterPro" id="IPR004358">
    <property type="entry name" value="Sig_transdc_His_kin-like_C"/>
</dbReference>
<dbReference type="PANTHER" id="PTHR45339:SF1">
    <property type="entry name" value="HYBRID SIGNAL TRANSDUCTION HISTIDINE KINASE J"/>
    <property type="match status" value="1"/>
</dbReference>
<dbReference type="AlphaFoldDB" id="A0A8H7UE30"/>
<feature type="compositionally biased region" description="Basic and acidic residues" evidence="5">
    <location>
        <begin position="789"/>
        <end position="801"/>
    </location>
</feature>
<feature type="compositionally biased region" description="Acidic residues" evidence="5">
    <location>
        <begin position="1014"/>
        <end position="1026"/>
    </location>
</feature>
<dbReference type="CDD" id="cd00082">
    <property type="entry name" value="HisKA"/>
    <property type="match status" value="1"/>
</dbReference>
<dbReference type="InterPro" id="IPR001789">
    <property type="entry name" value="Sig_transdc_resp-reg_receiver"/>
</dbReference>
<evidence type="ECO:0000259" key="6">
    <source>
        <dbReference type="PROSITE" id="PS50109"/>
    </source>
</evidence>
<feature type="compositionally biased region" description="Polar residues" evidence="5">
    <location>
        <begin position="763"/>
        <end position="781"/>
    </location>
</feature>
<keyword evidence="1 3" id="KW-0597">Phosphoprotein</keyword>
<feature type="compositionally biased region" description="Low complexity" evidence="5">
    <location>
        <begin position="802"/>
        <end position="821"/>
    </location>
</feature>
<feature type="compositionally biased region" description="Low complexity" evidence="5">
    <location>
        <begin position="609"/>
        <end position="621"/>
    </location>
</feature>
<evidence type="ECO:0000256" key="1">
    <source>
        <dbReference type="ARBA" id="ARBA00022553"/>
    </source>
</evidence>
<dbReference type="GO" id="GO:0000155">
    <property type="term" value="F:phosphorelay sensor kinase activity"/>
    <property type="evidence" value="ECO:0007669"/>
    <property type="project" value="InterPro"/>
</dbReference>